<keyword evidence="2" id="KW-0489">Methyltransferase</keyword>
<name>A0ABQ4NFA0_9BACL</name>
<sequence length="340" mass="37811">MIRYFATVLPGLETVLSDEIKMKITDAHILESARGKVFFASACSLDRLMALRTADNLYRVIDRFEVGPHRIHLPALTERIARLDLSFAMNGLAGERCFRVNASRRGKQSYSRFEAAEAARAGIAKRYKDWRFGEADESNVEFRLDIDDSEATFSLRLTDAAFRYRGADRQFAPAALRPPVAHAMVRLSDPEEADVFVDPCCGSGTIVAERLQYPYARIAGGDLSPEALKAALVNVKDRPNIDLREWDARRLPLDAGSVDKVAANLPFGVQIGRKEDIPELYRGLLKETGRILRKGGVAVMLTECPEELLASAEAASLFCVRTITVSLKGHRPTLFLLRRG</sequence>
<organism evidence="2 3">
    <name type="scientific">Paenibacillus cisolokensis</name>
    <dbReference type="NCBI Taxonomy" id="1658519"/>
    <lineage>
        <taxon>Bacteria</taxon>
        <taxon>Bacillati</taxon>
        <taxon>Bacillota</taxon>
        <taxon>Bacilli</taxon>
        <taxon>Bacillales</taxon>
        <taxon>Paenibacillaceae</taxon>
        <taxon>Paenibacillus</taxon>
    </lineage>
</organism>
<reference evidence="2 3" key="1">
    <citation type="submission" date="2021-04" db="EMBL/GenBank/DDBJ databases">
        <title>Draft genome sequence of Paenibacillus cisolokensis, LC2-13A.</title>
        <authorList>
            <person name="Uke A."/>
            <person name="Chhe C."/>
            <person name="Baramee S."/>
            <person name="Kosugi A."/>
        </authorList>
    </citation>
    <scope>NUCLEOTIDE SEQUENCE [LARGE SCALE GENOMIC DNA]</scope>
    <source>
        <strain evidence="2 3">LC2-13A</strain>
    </source>
</reference>
<dbReference type="PANTHER" id="PTHR14911:SF13">
    <property type="entry name" value="TRNA (GUANINE(6)-N2)-METHYLTRANSFERASE THUMP3"/>
    <property type="match status" value="1"/>
</dbReference>
<dbReference type="Gene3D" id="3.40.50.150">
    <property type="entry name" value="Vaccinia Virus protein VP39"/>
    <property type="match status" value="1"/>
</dbReference>
<keyword evidence="2" id="KW-0808">Transferase</keyword>
<dbReference type="SUPFAM" id="SSF53335">
    <property type="entry name" value="S-adenosyl-L-methionine-dependent methyltransferases"/>
    <property type="match status" value="1"/>
</dbReference>
<dbReference type="PANTHER" id="PTHR14911">
    <property type="entry name" value="THUMP DOMAIN-CONTAINING"/>
    <property type="match status" value="1"/>
</dbReference>
<evidence type="ECO:0000259" key="1">
    <source>
        <dbReference type="Pfam" id="PF01170"/>
    </source>
</evidence>
<protein>
    <submittedName>
        <fullName evidence="2">RNA methyltransferase</fullName>
    </submittedName>
</protein>
<keyword evidence="3" id="KW-1185">Reference proteome</keyword>
<dbReference type="CDD" id="cd02440">
    <property type="entry name" value="AdoMet_MTases"/>
    <property type="match status" value="1"/>
</dbReference>
<comment type="caution">
    <text evidence="2">The sequence shown here is derived from an EMBL/GenBank/DDBJ whole genome shotgun (WGS) entry which is preliminary data.</text>
</comment>
<dbReference type="Pfam" id="PF01170">
    <property type="entry name" value="UPF0020"/>
    <property type="match status" value="1"/>
</dbReference>
<dbReference type="InterPro" id="IPR000241">
    <property type="entry name" value="RlmKL-like_Mtase"/>
</dbReference>
<dbReference type="GO" id="GO:0008168">
    <property type="term" value="F:methyltransferase activity"/>
    <property type="evidence" value="ECO:0007669"/>
    <property type="project" value="UniProtKB-KW"/>
</dbReference>
<evidence type="ECO:0000313" key="2">
    <source>
        <dbReference type="EMBL" id="GIQ66846.1"/>
    </source>
</evidence>
<dbReference type="Gene3D" id="3.30.2130.30">
    <property type="match status" value="1"/>
</dbReference>
<dbReference type="EMBL" id="BOVJ01000218">
    <property type="protein sequence ID" value="GIQ66846.1"/>
    <property type="molecule type" value="Genomic_DNA"/>
</dbReference>
<accession>A0ABQ4NFA0</accession>
<feature type="domain" description="Ribosomal RNA large subunit methyltransferase K/L-like methyltransferase" evidence="1">
    <location>
        <begin position="169"/>
        <end position="331"/>
    </location>
</feature>
<gene>
    <name evidence="2" type="ORF">PACILC2_54140</name>
</gene>
<dbReference type="Proteomes" id="UP000680304">
    <property type="component" value="Unassembled WGS sequence"/>
</dbReference>
<dbReference type="InterPro" id="IPR029063">
    <property type="entry name" value="SAM-dependent_MTases_sf"/>
</dbReference>
<proteinExistence type="predicted"/>
<evidence type="ECO:0000313" key="3">
    <source>
        <dbReference type="Proteomes" id="UP000680304"/>
    </source>
</evidence>
<dbReference type="GO" id="GO:0032259">
    <property type="term" value="P:methylation"/>
    <property type="evidence" value="ECO:0007669"/>
    <property type="project" value="UniProtKB-KW"/>
</dbReference>
<dbReference type="CDD" id="cd11715">
    <property type="entry name" value="THUMP_AdoMetMT"/>
    <property type="match status" value="1"/>
</dbReference>